<evidence type="ECO:0000313" key="2">
    <source>
        <dbReference type="EMBL" id="TSA84453.1"/>
    </source>
</evidence>
<keyword evidence="1" id="KW-0732">Signal</keyword>
<organism evidence="2 3">
    <name type="scientific">Deinococcus detaillensis</name>
    <dbReference type="NCBI Taxonomy" id="2592048"/>
    <lineage>
        <taxon>Bacteria</taxon>
        <taxon>Thermotogati</taxon>
        <taxon>Deinococcota</taxon>
        <taxon>Deinococci</taxon>
        <taxon>Deinococcales</taxon>
        <taxon>Deinococcaceae</taxon>
        <taxon>Deinococcus</taxon>
    </lineage>
</organism>
<accession>A0A553UW70</accession>
<evidence type="ECO:0000256" key="1">
    <source>
        <dbReference type="SAM" id="SignalP"/>
    </source>
</evidence>
<dbReference type="Proteomes" id="UP000316092">
    <property type="component" value="Unassembled WGS sequence"/>
</dbReference>
<dbReference type="EMBL" id="VKDB01000011">
    <property type="protein sequence ID" value="TSA84453.1"/>
    <property type="molecule type" value="Genomic_DNA"/>
</dbReference>
<protein>
    <submittedName>
        <fullName evidence="2">Uncharacterized protein</fullName>
    </submittedName>
</protein>
<dbReference type="OrthoDB" id="66999at2"/>
<keyword evidence="3" id="KW-1185">Reference proteome</keyword>
<feature type="chain" id="PRO_5022229386" evidence="1">
    <location>
        <begin position="26"/>
        <end position="269"/>
    </location>
</feature>
<proteinExistence type="predicted"/>
<comment type="caution">
    <text evidence="2">The sequence shown here is derived from an EMBL/GenBank/DDBJ whole genome shotgun (WGS) entry which is preliminary data.</text>
</comment>
<gene>
    <name evidence="2" type="ORF">FNU79_10810</name>
</gene>
<dbReference type="AlphaFoldDB" id="A0A553UW70"/>
<sequence length="269" mass="29216">MTSNLNRTRLFTALGLAALASSSLAGGGSPLLSYTRILVTWNTQLFPQAGSLKLVAGEARREEPSFFAPTHFRLLLQAAPSAYGIETELNIYPLADLLHQYPETTDGSVRQQIQKLRSLIAKPATLNTADVFHLPAVEVVNSSLTVASARKSLSTASLSGVRYLGTFSQDVSRFANTDVRYLFQGLSRDGQYLITLNASFAGNKLPSRSALEAQGYDVAPQPNGTAADQARYERAVKAYFQQTAQILSESGTAPEVRRLDQLVLSLKFN</sequence>
<dbReference type="RefSeq" id="WP_143720867.1">
    <property type="nucleotide sequence ID" value="NZ_VKDB01000011.1"/>
</dbReference>
<evidence type="ECO:0000313" key="3">
    <source>
        <dbReference type="Proteomes" id="UP000316092"/>
    </source>
</evidence>
<name>A0A553UW70_9DEIO</name>
<feature type="signal peptide" evidence="1">
    <location>
        <begin position="1"/>
        <end position="25"/>
    </location>
</feature>
<reference evidence="2 3" key="1">
    <citation type="submission" date="2019-07" db="EMBL/GenBank/DDBJ databases">
        <title>Deinococcus detaillus sp. nov., isolated from humus soil in Antarctica.</title>
        <authorList>
            <person name="Zhang K."/>
        </authorList>
    </citation>
    <scope>NUCLEOTIDE SEQUENCE [LARGE SCALE GENOMIC DNA]</scope>
    <source>
        <strain evidence="2 3">H1</strain>
    </source>
</reference>